<proteinExistence type="inferred from homology"/>
<dbReference type="OrthoDB" id="5694214at2"/>
<feature type="chain" id="PRO_5016852216" evidence="6">
    <location>
        <begin position="19"/>
        <end position="546"/>
    </location>
</feature>
<evidence type="ECO:0000313" key="10">
    <source>
        <dbReference type="Proteomes" id="UP000253410"/>
    </source>
</evidence>
<evidence type="ECO:0000256" key="1">
    <source>
        <dbReference type="ARBA" id="ARBA00004442"/>
    </source>
</evidence>
<dbReference type="EMBL" id="QFFJ01000002">
    <property type="protein sequence ID" value="RBL90007.1"/>
    <property type="molecule type" value="Genomic_DNA"/>
</dbReference>
<evidence type="ECO:0000256" key="5">
    <source>
        <dbReference type="ARBA" id="ARBA00023237"/>
    </source>
</evidence>
<feature type="signal peptide" evidence="6">
    <location>
        <begin position="1"/>
        <end position="18"/>
    </location>
</feature>
<dbReference type="InterPro" id="IPR012944">
    <property type="entry name" value="SusD_RagB_dom"/>
</dbReference>
<dbReference type="InterPro" id="IPR033985">
    <property type="entry name" value="SusD-like_N"/>
</dbReference>
<evidence type="ECO:0000256" key="3">
    <source>
        <dbReference type="ARBA" id="ARBA00022729"/>
    </source>
</evidence>
<evidence type="ECO:0000259" key="8">
    <source>
        <dbReference type="Pfam" id="PF14322"/>
    </source>
</evidence>
<dbReference type="SUPFAM" id="SSF48452">
    <property type="entry name" value="TPR-like"/>
    <property type="match status" value="1"/>
</dbReference>
<evidence type="ECO:0000313" key="9">
    <source>
        <dbReference type="EMBL" id="RBL90007.1"/>
    </source>
</evidence>
<gene>
    <name evidence="9" type="ORF">DF182_26400</name>
</gene>
<dbReference type="PROSITE" id="PS51257">
    <property type="entry name" value="PROKAR_LIPOPROTEIN"/>
    <property type="match status" value="1"/>
</dbReference>
<organism evidence="9 10">
    <name type="scientific">Chitinophaga flava</name>
    <dbReference type="NCBI Taxonomy" id="2259036"/>
    <lineage>
        <taxon>Bacteria</taxon>
        <taxon>Pseudomonadati</taxon>
        <taxon>Bacteroidota</taxon>
        <taxon>Chitinophagia</taxon>
        <taxon>Chitinophagales</taxon>
        <taxon>Chitinophagaceae</taxon>
        <taxon>Chitinophaga</taxon>
    </lineage>
</organism>
<evidence type="ECO:0000256" key="6">
    <source>
        <dbReference type="SAM" id="SignalP"/>
    </source>
</evidence>
<comment type="caution">
    <text evidence="9">The sequence shown here is derived from an EMBL/GenBank/DDBJ whole genome shotgun (WGS) entry which is preliminary data.</text>
</comment>
<sequence length="546" mass="61324">MKKSFKYIGALTLLMALAGSCNERDFLTQNDPNKITETNFWKDENSLSMALAATYSPLRLPLYGYWGAFTGIQDINAMGDDVFTIPGEEAPTWAIASYTNDENNADAADIFDKTYQCIHRANLILARIDQVPIDAAKKDIYIAEARFLRGISYFILASNWGAVPIRTAPVETTSTYAAPCSSKEEVWQQVISDLSVAKDKLPVIRTPKEMGRATSGAAIAFLGKSYLFMENYPLAESTLSLLTKAPFNYGLVDNYEDNFTDLNEFNKESIFEWVCAPLGDPYGPWGAETTNSPMYNYLPQFIGPPAGGGWFKYVPSNYLVTQFLQEPRPAGSDTKFDKRMYASLMWQHSRLGETDTTFYNGKTFDELWKSAQKKIDRLGSDTKLDTATNGRFLIKKYTGAWRNVADADNYWGATPSTANYRVIRFAEVLLMRAEAAARNGHPDVALVDINQIRTRAGLSAKTAADLPGTDQLMAEIDHQKLLELFFEQNRIYDLRRWNKSAAQLGALFQTRGKQGANTFKARHYVFPIPARELNSNPKATQNDLWK</sequence>
<evidence type="ECO:0000256" key="4">
    <source>
        <dbReference type="ARBA" id="ARBA00023136"/>
    </source>
</evidence>
<dbReference type="AlphaFoldDB" id="A0A365XUG4"/>
<protein>
    <submittedName>
        <fullName evidence="9">RagB/SusD family nutrient uptake outer membrane protein</fullName>
    </submittedName>
</protein>
<keyword evidence="10" id="KW-1185">Reference proteome</keyword>
<dbReference type="InterPro" id="IPR011990">
    <property type="entry name" value="TPR-like_helical_dom_sf"/>
</dbReference>
<keyword evidence="5" id="KW-0998">Cell outer membrane</keyword>
<dbReference type="RefSeq" id="WP_113618757.1">
    <property type="nucleotide sequence ID" value="NZ_QFFJ01000002.1"/>
</dbReference>
<dbReference type="Pfam" id="PF07980">
    <property type="entry name" value="SusD_RagB"/>
    <property type="match status" value="1"/>
</dbReference>
<reference evidence="9 10" key="1">
    <citation type="submission" date="2018-05" db="EMBL/GenBank/DDBJ databases">
        <title>Chitinophaga sp. K3CV102501T nov., isolated from isolated from a monsoon evergreen broad-leaved forest soil.</title>
        <authorList>
            <person name="Lv Y."/>
        </authorList>
    </citation>
    <scope>NUCLEOTIDE SEQUENCE [LARGE SCALE GENOMIC DNA]</scope>
    <source>
        <strain evidence="9 10">GDMCC 1.1325</strain>
    </source>
</reference>
<feature type="domain" description="RagB/SusD" evidence="7">
    <location>
        <begin position="267"/>
        <end position="545"/>
    </location>
</feature>
<feature type="domain" description="SusD-like N-terminal" evidence="8">
    <location>
        <begin position="100"/>
        <end position="227"/>
    </location>
</feature>
<keyword evidence="3 6" id="KW-0732">Signal</keyword>
<name>A0A365XUG4_9BACT</name>
<evidence type="ECO:0000256" key="2">
    <source>
        <dbReference type="ARBA" id="ARBA00006275"/>
    </source>
</evidence>
<dbReference type="Pfam" id="PF14322">
    <property type="entry name" value="SusD-like_3"/>
    <property type="match status" value="1"/>
</dbReference>
<comment type="subcellular location">
    <subcellularLocation>
        <location evidence="1">Cell outer membrane</location>
    </subcellularLocation>
</comment>
<dbReference type="GO" id="GO:0009279">
    <property type="term" value="C:cell outer membrane"/>
    <property type="evidence" value="ECO:0007669"/>
    <property type="project" value="UniProtKB-SubCell"/>
</dbReference>
<comment type="similarity">
    <text evidence="2">Belongs to the SusD family.</text>
</comment>
<dbReference type="Gene3D" id="1.25.40.390">
    <property type="match status" value="1"/>
</dbReference>
<keyword evidence="4" id="KW-0472">Membrane</keyword>
<accession>A0A365XUG4</accession>
<dbReference type="Proteomes" id="UP000253410">
    <property type="component" value="Unassembled WGS sequence"/>
</dbReference>
<evidence type="ECO:0000259" key="7">
    <source>
        <dbReference type="Pfam" id="PF07980"/>
    </source>
</evidence>